<dbReference type="AlphaFoldDB" id="A0ABC9BAL8"/>
<feature type="domain" description="Ubiquitin-like" evidence="2">
    <location>
        <begin position="145"/>
        <end position="220"/>
    </location>
</feature>
<feature type="domain" description="Ubiquitin-like" evidence="2">
    <location>
        <begin position="66"/>
        <end position="137"/>
    </location>
</feature>
<dbReference type="GO" id="GO:0003729">
    <property type="term" value="F:mRNA binding"/>
    <property type="evidence" value="ECO:0007669"/>
    <property type="project" value="UniProtKB-ARBA"/>
</dbReference>
<dbReference type="PROSITE" id="PS50053">
    <property type="entry name" value="UBIQUITIN_2"/>
    <property type="match status" value="3"/>
</dbReference>
<gene>
    <name evidence="3" type="ORF">URODEC1_LOCUS62995</name>
</gene>
<proteinExistence type="predicted"/>
<sequence length="220" mass="25251">MHIFVRSSTGRTIRLRVQPSDTLSTVKAKILEQHNLVFDGVLLEDNRTLADYNIQHRSTLDLQEKMQIYVTETLKDMTITLKVDSSDTIETIKAKIEYVEGFPKSQQCLIFANKQLDDKSTLADHNIWNKSTVLLVIHPFPKGMMRIFVRTAHARTIPLMVESSDTIDTIMVKIHEKDGIPPDQQRLIFAGKQLEDSRTLADYNIENETTIHMTLRLRGC</sequence>
<dbReference type="FunFam" id="3.10.20.90:FF:000306">
    <property type="entry name" value="Putative ubiquitin-like protein"/>
    <property type="match status" value="1"/>
</dbReference>
<organism evidence="3 4">
    <name type="scientific">Urochloa decumbens</name>
    <dbReference type="NCBI Taxonomy" id="240449"/>
    <lineage>
        <taxon>Eukaryota</taxon>
        <taxon>Viridiplantae</taxon>
        <taxon>Streptophyta</taxon>
        <taxon>Embryophyta</taxon>
        <taxon>Tracheophyta</taxon>
        <taxon>Spermatophyta</taxon>
        <taxon>Magnoliopsida</taxon>
        <taxon>Liliopsida</taxon>
        <taxon>Poales</taxon>
        <taxon>Poaceae</taxon>
        <taxon>PACMAD clade</taxon>
        <taxon>Panicoideae</taxon>
        <taxon>Panicodae</taxon>
        <taxon>Paniceae</taxon>
        <taxon>Melinidinae</taxon>
        <taxon>Urochloa</taxon>
    </lineage>
</organism>
<dbReference type="EMBL" id="OZ075135">
    <property type="protein sequence ID" value="CAL4996595.1"/>
    <property type="molecule type" value="Genomic_DNA"/>
</dbReference>
<evidence type="ECO:0000256" key="1">
    <source>
        <dbReference type="ARBA" id="ARBA00022499"/>
    </source>
</evidence>
<protein>
    <recommendedName>
        <fullName evidence="2">Ubiquitin-like domain-containing protein</fullName>
    </recommendedName>
</protein>
<dbReference type="InterPro" id="IPR019956">
    <property type="entry name" value="Ubiquitin_dom"/>
</dbReference>
<dbReference type="SMART" id="SM00213">
    <property type="entry name" value="UBQ"/>
    <property type="match status" value="3"/>
</dbReference>
<feature type="domain" description="Ubiquitin-like" evidence="2">
    <location>
        <begin position="1"/>
        <end position="62"/>
    </location>
</feature>
<evidence type="ECO:0000313" key="4">
    <source>
        <dbReference type="Proteomes" id="UP001497457"/>
    </source>
</evidence>
<dbReference type="FunFam" id="3.10.20.90:FF:000160">
    <property type="entry name" value="Polyubiquitin-C"/>
    <property type="match status" value="1"/>
</dbReference>
<keyword evidence="1" id="KW-1017">Isopeptide bond</keyword>
<evidence type="ECO:0000313" key="3">
    <source>
        <dbReference type="EMBL" id="CAL4996595.1"/>
    </source>
</evidence>
<dbReference type="Pfam" id="PF00240">
    <property type="entry name" value="ubiquitin"/>
    <property type="match status" value="3"/>
</dbReference>
<dbReference type="InterPro" id="IPR029071">
    <property type="entry name" value="Ubiquitin-like_domsf"/>
</dbReference>
<evidence type="ECO:0000259" key="2">
    <source>
        <dbReference type="PROSITE" id="PS50053"/>
    </source>
</evidence>
<dbReference type="InterPro" id="IPR050158">
    <property type="entry name" value="Ubiquitin_ubiquitin-like"/>
</dbReference>
<dbReference type="InterPro" id="IPR000626">
    <property type="entry name" value="Ubiquitin-like_dom"/>
</dbReference>
<keyword evidence="4" id="KW-1185">Reference proteome</keyword>
<reference evidence="3" key="1">
    <citation type="submission" date="2024-10" db="EMBL/GenBank/DDBJ databases">
        <authorList>
            <person name="Ryan C."/>
        </authorList>
    </citation>
    <scope>NUCLEOTIDE SEQUENCE [LARGE SCALE GENOMIC DNA]</scope>
</reference>
<dbReference type="SUPFAM" id="SSF54236">
    <property type="entry name" value="Ubiquitin-like"/>
    <property type="match status" value="3"/>
</dbReference>
<dbReference type="PANTHER" id="PTHR10666">
    <property type="entry name" value="UBIQUITIN"/>
    <property type="match status" value="1"/>
</dbReference>
<dbReference type="Proteomes" id="UP001497457">
    <property type="component" value="Chromosome 25rd"/>
</dbReference>
<dbReference type="Gene3D" id="3.10.20.90">
    <property type="entry name" value="Phosphatidylinositol 3-kinase Catalytic Subunit, Chain A, domain 1"/>
    <property type="match status" value="3"/>
</dbReference>
<dbReference type="PRINTS" id="PR00348">
    <property type="entry name" value="UBIQUITIN"/>
</dbReference>
<accession>A0ABC9BAL8</accession>
<name>A0ABC9BAL8_9POAL</name>